<feature type="transmembrane region" description="Helical" evidence="8">
    <location>
        <begin position="332"/>
        <end position="353"/>
    </location>
</feature>
<dbReference type="GO" id="GO:0016763">
    <property type="term" value="F:pentosyltransferase activity"/>
    <property type="evidence" value="ECO:0007669"/>
    <property type="project" value="TreeGrafter"/>
</dbReference>
<keyword evidence="3" id="KW-0328">Glycosyltransferase</keyword>
<reference evidence="11 12" key="1">
    <citation type="submission" date="2018-12" db="EMBL/GenBank/DDBJ databases">
        <title>Genome sequence from the cellulolytic species, Caldicellulosiruptor changbaiensis.</title>
        <authorList>
            <person name="Blumer-Schuette S.E."/>
            <person name="Mendoza C."/>
        </authorList>
    </citation>
    <scope>NUCLEOTIDE SEQUENCE [LARGE SCALE GENOMIC DNA]</scope>
    <source>
        <strain evidence="11 12">CBS-Z</strain>
    </source>
</reference>
<dbReference type="InterPro" id="IPR056785">
    <property type="entry name" value="YkcA/B-like_C"/>
</dbReference>
<gene>
    <name evidence="11" type="ORF">ELD05_12830</name>
</gene>
<dbReference type="EMBL" id="CP034791">
    <property type="protein sequence ID" value="AZT91414.1"/>
    <property type="molecule type" value="Genomic_DNA"/>
</dbReference>
<feature type="transmembrane region" description="Helical" evidence="8">
    <location>
        <begin position="147"/>
        <end position="163"/>
    </location>
</feature>
<dbReference type="PANTHER" id="PTHR33908:SF3">
    <property type="entry name" value="UNDECAPRENYL PHOSPHATE-ALPHA-4-AMINO-4-DEOXY-L-ARABINOSE ARABINOSYL TRANSFERASE"/>
    <property type="match status" value="1"/>
</dbReference>
<feature type="transmembrane region" description="Helical" evidence="8">
    <location>
        <begin position="20"/>
        <end position="41"/>
    </location>
</feature>
<comment type="subcellular location">
    <subcellularLocation>
        <location evidence="1">Cell membrane</location>
        <topology evidence="1">Multi-pass membrane protein</topology>
    </subcellularLocation>
</comment>
<evidence type="ECO:0000256" key="7">
    <source>
        <dbReference type="ARBA" id="ARBA00023136"/>
    </source>
</evidence>
<dbReference type="Proteomes" id="UP000282930">
    <property type="component" value="Chromosome"/>
</dbReference>
<keyword evidence="12" id="KW-1185">Reference proteome</keyword>
<evidence type="ECO:0000313" key="11">
    <source>
        <dbReference type="EMBL" id="AZT91414.1"/>
    </source>
</evidence>
<dbReference type="RefSeq" id="WP_127352735.1">
    <property type="nucleotide sequence ID" value="NZ_CP034791.1"/>
</dbReference>
<keyword evidence="7 8" id="KW-0472">Membrane</keyword>
<feature type="transmembrane region" description="Helical" evidence="8">
    <location>
        <begin position="170"/>
        <end position="185"/>
    </location>
</feature>
<evidence type="ECO:0000259" key="9">
    <source>
        <dbReference type="Pfam" id="PF13231"/>
    </source>
</evidence>
<dbReference type="AlphaFoldDB" id="A0A3T0D8P6"/>
<evidence type="ECO:0000256" key="2">
    <source>
        <dbReference type="ARBA" id="ARBA00022475"/>
    </source>
</evidence>
<evidence type="ECO:0000256" key="1">
    <source>
        <dbReference type="ARBA" id="ARBA00004651"/>
    </source>
</evidence>
<organism evidence="11 12">
    <name type="scientific">Caldicellulosiruptor changbaiensis</name>
    <dbReference type="NCBI Taxonomy" id="1222016"/>
    <lineage>
        <taxon>Bacteria</taxon>
        <taxon>Bacillati</taxon>
        <taxon>Bacillota</taxon>
        <taxon>Bacillota incertae sedis</taxon>
        <taxon>Caldicellulosiruptorales</taxon>
        <taxon>Caldicellulosiruptoraceae</taxon>
        <taxon>Caldicellulosiruptor</taxon>
    </lineage>
</organism>
<feature type="transmembrane region" description="Helical" evidence="8">
    <location>
        <begin position="360"/>
        <end position="380"/>
    </location>
</feature>
<evidence type="ECO:0000256" key="8">
    <source>
        <dbReference type="SAM" id="Phobius"/>
    </source>
</evidence>
<feature type="domain" description="Putative mannosyltransferase YkcA/B-like C-terminal" evidence="10">
    <location>
        <begin position="599"/>
        <end position="691"/>
    </location>
</feature>
<feature type="transmembrane region" description="Helical" evidence="8">
    <location>
        <begin position="386"/>
        <end position="409"/>
    </location>
</feature>
<keyword evidence="2" id="KW-1003">Cell membrane</keyword>
<dbReference type="GO" id="GO:0005886">
    <property type="term" value="C:plasma membrane"/>
    <property type="evidence" value="ECO:0007669"/>
    <property type="project" value="UniProtKB-SubCell"/>
</dbReference>
<evidence type="ECO:0000256" key="4">
    <source>
        <dbReference type="ARBA" id="ARBA00022679"/>
    </source>
</evidence>
<dbReference type="InterPro" id="IPR050297">
    <property type="entry name" value="LipidA_mod_glycosyltrf_83"/>
</dbReference>
<evidence type="ECO:0000259" key="10">
    <source>
        <dbReference type="Pfam" id="PF24878"/>
    </source>
</evidence>
<sequence>MKNILALKSKIVSWSKENSIVFLPMTIGTFLYTFLIAKVGYGNEYYAAAVKSMMQNFKNFFFASFDPGGFVTVDKPPLGFWIQTLSCLLFGYSGISLLLPQIIAAVLSILLVYIIVKNHFGKMSAFFASLFLSTTPIYTAIARNNTIDMLMILSCILAIYFALKAIEKSSFKHFLISVFIIGLGFNIKMLQAWIVAPGIFLAYLLFTDKRLLKRFSHLVLAGVIFLVSSLWWCIVVDLTPAEKRPYMGSSQTNSALELALSYNGIQRFLPSGGSFSTIINSIFGKNSSQSTGFSSTFGPRFSFAQNINPMGAREGGEPGILRLFNQNMAGQISWVLVLAIIAFLALIIMSLAVRKKNKMLGAFTTIWGTWFLLLFVYFSFTRGLFHIYYLATIAPSVSVFAGVGLGALFDKLNESKTWIKLLALIPFVLTAAYQVYNVYRYQDSNKYWYLFAIGFAVTALIALAMIFLKNLKVLKFIAISLMAISLSIMPFYWSLTCSLYQGNAVIPSAGNPINRTSAFVMGPGLRQNFGTFDERTFDQRNNYLPRDFGFNPPSNSNSDMQPPVLPDSNSFAYNNRQRRDLNNFSPRGFGESSLASDELTQYLLKNNTGEKFILAVIRATEAAPIIIKTGKAVMAMGGFSGNDPILTVEKLKKMIKNGEVKFFQIGGIGRFRGGLGFNEASNDIYSWILENGELVNSTYNIYMVDKSKIK</sequence>
<dbReference type="Pfam" id="PF24878">
    <property type="entry name" value="YkcB_C"/>
    <property type="match status" value="1"/>
</dbReference>
<accession>A0A3T0D8P6</accession>
<dbReference type="GO" id="GO:0009103">
    <property type="term" value="P:lipopolysaccharide biosynthetic process"/>
    <property type="evidence" value="ECO:0007669"/>
    <property type="project" value="UniProtKB-ARBA"/>
</dbReference>
<feature type="transmembrane region" description="Helical" evidence="8">
    <location>
        <begin position="89"/>
        <end position="116"/>
    </location>
</feature>
<evidence type="ECO:0000313" key="12">
    <source>
        <dbReference type="Proteomes" id="UP000282930"/>
    </source>
</evidence>
<evidence type="ECO:0000256" key="6">
    <source>
        <dbReference type="ARBA" id="ARBA00022989"/>
    </source>
</evidence>
<feature type="transmembrane region" description="Helical" evidence="8">
    <location>
        <begin position="448"/>
        <end position="468"/>
    </location>
</feature>
<dbReference type="KEGG" id="ccha:ELD05_12830"/>
<dbReference type="PANTHER" id="PTHR33908">
    <property type="entry name" value="MANNOSYLTRANSFERASE YKCB-RELATED"/>
    <property type="match status" value="1"/>
</dbReference>
<evidence type="ECO:0000256" key="5">
    <source>
        <dbReference type="ARBA" id="ARBA00022692"/>
    </source>
</evidence>
<feature type="domain" description="Glycosyltransferase RgtA/B/C/D-like" evidence="9">
    <location>
        <begin position="74"/>
        <end position="232"/>
    </location>
</feature>
<dbReference type="Pfam" id="PF13231">
    <property type="entry name" value="PMT_2"/>
    <property type="match status" value="1"/>
</dbReference>
<protein>
    <submittedName>
        <fullName evidence="11">Glycosyltransferase family 39 protein</fullName>
    </submittedName>
</protein>
<dbReference type="GO" id="GO:0010041">
    <property type="term" value="P:response to iron(III) ion"/>
    <property type="evidence" value="ECO:0007669"/>
    <property type="project" value="TreeGrafter"/>
</dbReference>
<evidence type="ECO:0000256" key="3">
    <source>
        <dbReference type="ARBA" id="ARBA00022676"/>
    </source>
</evidence>
<keyword evidence="4 11" id="KW-0808">Transferase</keyword>
<feature type="transmembrane region" description="Helical" evidence="8">
    <location>
        <begin position="418"/>
        <end position="436"/>
    </location>
</feature>
<feature type="transmembrane region" description="Helical" evidence="8">
    <location>
        <begin position="473"/>
        <end position="493"/>
    </location>
</feature>
<proteinExistence type="predicted"/>
<keyword evidence="6 8" id="KW-1133">Transmembrane helix</keyword>
<feature type="transmembrane region" description="Helical" evidence="8">
    <location>
        <begin position="218"/>
        <end position="238"/>
    </location>
</feature>
<name>A0A3T0D8P6_9FIRM</name>
<feature type="transmembrane region" description="Helical" evidence="8">
    <location>
        <begin position="123"/>
        <end position="141"/>
    </location>
</feature>
<dbReference type="InterPro" id="IPR038731">
    <property type="entry name" value="RgtA/B/C-like"/>
</dbReference>
<keyword evidence="5 8" id="KW-0812">Transmembrane</keyword>